<dbReference type="AlphaFoldDB" id="A0A6M3LWX1"/>
<gene>
    <name evidence="2" type="ORF">MM171A00787_0025</name>
</gene>
<organism evidence="2">
    <name type="scientific">viral metagenome</name>
    <dbReference type="NCBI Taxonomy" id="1070528"/>
    <lineage>
        <taxon>unclassified sequences</taxon>
        <taxon>metagenomes</taxon>
        <taxon>organismal metagenomes</taxon>
    </lineage>
</organism>
<dbReference type="EMBL" id="MT143672">
    <property type="protein sequence ID" value="QJA99890.1"/>
    <property type="molecule type" value="Genomic_DNA"/>
</dbReference>
<sequence length="381" mass="41721">MAGKQTESFDEWYEGLDEDTLALIEGHIHGLKSSLDKERRARKEAERRLRFPIEESDIMGDAVALREKAVAQDGTVLVKIIQPGWGTSGYYSDKVLERDAPKVFTKGLQMYWDHPTQTEERERPERSLRDLAGELVENARYMPDGAWGPGPYARAKVFGTFANTINELAPHIGVSINGRGLAEQGEAEGQEGPIIQEISSVRSVDFVTVPGAGGKILELFESARSRQEQGDEEMTEKLEEAQKAIDQLTAEKAEALTEIARFKEAAVLAKAADVVSEALAKQDIPEMTKARLVESIAKNPPIKDGELDEDAFKAAIEEAVKTEMAYVSELAGAGAIRGMGGTPADSEADKDALKESWIALYRNKGETLEKAAILAERAMEG</sequence>
<evidence type="ECO:0008006" key="3">
    <source>
        <dbReference type="Google" id="ProtNLM"/>
    </source>
</evidence>
<protein>
    <recommendedName>
        <fullName evidence="3">Peptidase</fullName>
    </recommendedName>
</protein>
<keyword evidence="1" id="KW-0175">Coiled coil</keyword>
<accession>A0A6M3LWX1</accession>
<evidence type="ECO:0000256" key="1">
    <source>
        <dbReference type="SAM" id="Coils"/>
    </source>
</evidence>
<proteinExistence type="predicted"/>
<reference evidence="2" key="1">
    <citation type="submission" date="2020-03" db="EMBL/GenBank/DDBJ databases">
        <title>The deep terrestrial virosphere.</title>
        <authorList>
            <person name="Holmfeldt K."/>
            <person name="Nilsson E."/>
            <person name="Simone D."/>
            <person name="Lopez-Fernandez M."/>
            <person name="Wu X."/>
            <person name="de Brujin I."/>
            <person name="Lundin D."/>
            <person name="Andersson A."/>
            <person name="Bertilsson S."/>
            <person name="Dopson M."/>
        </authorList>
    </citation>
    <scope>NUCLEOTIDE SEQUENCE</scope>
    <source>
        <strain evidence="2">MM171A00787</strain>
    </source>
</reference>
<name>A0A6M3LWX1_9ZZZZ</name>
<feature type="coiled-coil region" evidence="1">
    <location>
        <begin position="231"/>
        <end position="265"/>
    </location>
</feature>
<evidence type="ECO:0000313" key="2">
    <source>
        <dbReference type="EMBL" id="QJA99890.1"/>
    </source>
</evidence>